<evidence type="ECO:0000313" key="2">
    <source>
        <dbReference type="Proteomes" id="UP001065322"/>
    </source>
</evidence>
<dbReference type="Pfam" id="PF01904">
    <property type="entry name" value="DUF72"/>
    <property type="match status" value="1"/>
</dbReference>
<dbReference type="Gene3D" id="3.20.20.410">
    <property type="entry name" value="Protein of unknown function UPF0759"/>
    <property type="match status" value="1"/>
</dbReference>
<proteinExistence type="predicted"/>
<dbReference type="PANTHER" id="PTHR30348:SF9">
    <property type="entry name" value="UPF0759 PROTEIN YECE"/>
    <property type="match status" value="1"/>
</dbReference>
<sequence>MTNDNPLAHPFPLTDARNSAQLYLGLPMWFMPGWKGNLLTGNCSHSAALAQYSRVFSSVEGNTTFYGLPSPERATQWAAQVPDHFRFCFKVPKSISHSANIPRQLQKDGALLKDFITPLQERIGVLLLQLPASFAPQRSAELFSAVQMLQQLAGLPVAVECRHSGFFQKDQCEVTLLRELSSMKADRVIFDSRGLFRDGSMTEIVLHAQSKKPRLPVHPIATGRHPIVRFIGHTSWQQNLVYLQQWQAKIQQWLAEGRSPYFFVHTAGNHNCPEFARDLVGLWQGMMADWPGESEMKDCPGAETADLFD</sequence>
<evidence type="ECO:0000313" key="1">
    <source>
        <dbReference type="EMBL" id="UXD87445.1"/>
    </source>
</evidence>
<dbReference type="EMBL" id="CP054475">
    <property type="protein sequence ID" value="UXD87445.1"/>
    <property type="molecule type" value="Genomic_DNA"/>
</dbReference>
<name>A0ABY6AC03_9GAMM</name>
<dbReference type="SUPFAM" id="SSF117396">
    <property type="entry name" value="TM1631-like"/>
    <property type="match status" value="1"/>
</dbReference>
<keyword evidence="2" id="KW-1185">Reference proteome</keyword>
<reference evidence="2" key="1">
    <citation type="submission" date="2020-06" db="EMBL/GenBank/DDBJ databases">
        <title>Thalassolituus marinus alknpb1M-1, a hydrocarbon-degrading bacterium isolated from the deep-sea overlying water using an in-situ strategy from the South China Sea basin.</title>
        <authorList>
            <person name="Dong C."/>
            <person name="Chen Y."/>
            <person name="Shao Z."/>
        </authorList>
    </citation>
    <scope>NUCLEOTIDE SEQUENCE [LARGE SCALE GENOMIC DNA]</scope>
    <source>
        <strain evidence="2">alknpb1M-1</strain>
    </source>
</reference>
<accession>A0ABY6AC03</accession>
<gene>
    <name evidence="1" type="ORF">HUF19_08365</name>
</gene>
<dbReference type="Proteomes" id="UP001065322">
    <property type="component" value="Chromosome"/>
</dbReference>
<dbReference type="InterPro" id="IPR036520">
    <property type="entry name" value="UPF0759_sf"/>
</dbReference>
<organism evidence="1 2">
    <name type="scientific">Thalassolituus hydrocarboniclasticus</name>
    <dbReference type="NCBI Taxonomy" id="2742796"/>
    <lineage>
        <taxon>Bacteria</taxon>
        <taxon>Pseudomonadati</taxon>
        <taxon>Pseudomonadota</taxon>
        <taxon>Gammaproteobacteria</taxon>
        <taxon>Oceanospirillales</taxon>
        <taxon>Oceanospirillaceae</taxon>
        <taxon>Thalassolituus</taxon>
    </lineage>
</organism>
<protein>
    <submittedName>
        <fullName evidence="1">DUF72 domain-containing protein</fullName>
    </submittedName>
</protein>
<dbReference type="RefSeq" id="WP_260999362.1">
    <property type="nucleotide sequence ID" value="NZ_CP054475.1"/>
</dbReference>
<dbReference type="InterPro" id="IPR002763">
    <property type="entry name" value="DUF72"/>
</dbReference>
<dbReference type="PANTHER" id="PTHR30348">
    <property type="entry name" value="UNCHARACTERIZED PROTEIN YECE"/>
    <property type="match status" value="1"/>
</dbReference>